<dbReference type="EMBL" id="JACJTU010000029">
    <property type="protein sequence ID" value="MBD2737264.1"/>
    <property type="molecule type" value="Genomic_DNA"/>
</dbReference>
<proteinExistence type="predicted"/>
<accession>A0ABR8KEK7</accession>
<organism evidence="1 2">
    <name type="scientific">Nostoc paludosum FACHB-159</name>
    <dbReference type="NCBI Taxonomy" id="2692908"/>
    <lineage>
        <taxon>Bacteria</taxon>
        <taxon>Bacillati</taxon>
        <taxon>Cyanobacteriota</taxon>
        <taxon>Cyanophyceae</taxon>
        <taxon>Nostocales</taxon>
        <taxon>Nostocaceae</taxon>
        <taxon>Nostoc</taxon>
    </lineage>
</organism>
<evidence type="ECO:0000313" key="1">
    <source>
        <dbReference type="EMBL" id="MBD2737264.1"/>
    </source>
</evidence>
<sequence length="68" mass="7577">MFSALSVVACGKPLTLLLVRPLRERRYRFANASTIFRYLCVSPGEAAPNLLISYFLAYLAVRSLLLGL</sequence>
<keyword evidence="2" id="KW-1185">Reference proteome</keyword>
<protein>
    <submittedName>
        <fullName evidence="1">Uncharacterized protein</fullName>
    </submittedName>
</protein>
<name>A0ABR8KEK7_9NOSO</name>
<gene>
    <name evidence="1" type="ORF">H6H03_25825</name>
</gene>
<evidence type="ECO:0000313" key="2">
    <source>
        <dbReference type="Proteomes" id="UP000637383"/>
    </source>
</evidence>
<reference evidence="1 2" key="1">
    <citation type="journal article" date="2020" name="ISME J.">
        <title>Comparative genomics reveals insights into cyanobacterial evolution and habitat adaptation.</title>
        <authorList>
            <person name="Chen M.Y."/>
            <person name="Teng W.K."/>
            <person name="Zhao L."/>
            <person name="Hu C.X."/>
            <person name="Zhou Y.K."/>
            <person name="Han B.P."/>
            <person name="Song L.R."/>
            <person name="Shu W.S."/>
        </authorList>
    </citation>
    <scope>NUCLEOTIDE SEQUENCE [LARGE SCALE GENOMIC DNA]</scope>
    <source>
        <strain evidence="1 2">FACHB-159</strain>
    </source>
</reference>
<comment type="caution">
    <text evidence="1">The sequence shown here is derived from an EMBL/GenBank/DDBJ whole genome shotgun (WGS) entry which is preliminary data.</text>
</comment>
<dbReference type="Proteomes" id="UP000637383">
    <property type="component" value="Unassembled WGS sequence"/>
</dbReference>